<protein>
    <submittedName>
        <fullName evidence="3">D-alanyl-D-alanine carboxypeptidase</fullName>
    </submittedName>
</protein>
<name>A0A1H7KVH3_9FIRM</name>
<dbReference type="Gene3D" id="3.30.1380.10">
    <property type="match status" value="1"/>
</dbReference>
<dbReference type="AlphaFoldDB" id="A0A1H7KVH3"/>
<evidence type="ECO:0000313" key="3">
    <source>
        <dbReference type="EMBL" id="SEK90742.1"/>
    </source>
</evidence>
<accession>A0A1H7KVH3</accession>
<dbReference type="RefSeq" id="WP_074791666.1">
    <property type="nucleotide sequence ID" value="NZ_FNZX01000014.1"/>
</dbReference>
<dbReference type="Proteomes" id="UP000182321">
    <property type="component" value="Unassembled WGS sequence"/>
</dbReference>
<evidence type="ECO:0000259" key="2">
    <source>
        <dbReference type="Pfam" id="PF13539"/>
    </source>
</evidence>
<organism evidence="3 4">
    <name type="scientific">Pseudobutyrivibrio ruminis</name>
    <dbReference type="NCBI Taxonomy" id="46206"/>
    <lineage>
        <taxon>Bacteria</taxon>
        <taxon>Bacillati</taxon>
        <taxon>Bacillota</taxon>
        <taxon>Clostridia</taxon>
        <taxon>Lachnospirales</taxon>
        <taxon>Lachnospiraceae</taxon>
        <taxon>Pseudobutyrivibrio</taxon>
    </lineage>
</organism>
<reference evidence="4" key="1">
    <citation type="submission" date="2016-10" db="EMBL/GenBank/DDBJ databases">
        <authorList>
            <person name="Varghese N."/>
        </authorList>
    </citation>
    <scope>NUCLEOTIDE SEQUENCE [LARGE SCALE GENOMIC DNA]</scope>
    <source>
        <strain evidence="4">ACV-9</strain>
    </source>
</reference>
<keyword evidence="4" id="KW-1185">Reference proteome</keyword>
<feature type="region of interest" description="Disordered" evidence="1">
    <location>
        <begin position="33"/>
        <end position="69"/>
    </location>
</feature>
<feature type="compositionally biased region" description="Polar residues" evidence="1">
    <location>
        <begin position="53"/>
        <end position="69"/>
    </location>
</feature>
<proteinExistence type="predicted"/>
<dbReference type="GO" id="GO:0004180">
    <property type="term" value="F:carboxypeptidase activity"/>
    <property type="evidence" value="ECO:0007669"/>
    <property type="project" value="UniProtKB-KW"/>
</dbReference>
<dbReference type="EMBL" id="FNZX01000014">
    <property type="protein sequence ID" value="SEK90742.1"/>
    <property type="molecule type" value="Genomic_DNA"/>
</dbReference>
<keyword evidence="3" id="KW-0378">Hydrolase</keyword>
<evidence type="ECO:0000256" key="1">
    <source>
        <dbReference type="SAM" id="MobiDB-lite"/>
    </source>
</evidence>
<keyword evidence="3" id="KW-0121">Carboxypeptidase</keyword>
<dbReference type="Pfam" id="PF13539">
    <property type="entry name" value="Peptidase_M15_4"/>
    <property type="match status" value="1"/>
</dbReference>
<evidence type="ECO:0000313" key="4">
    <source>
        <dbReference type="Proteomes" id="UP000182321"/>
    </source>
</evidence>
<sequence length="268" mass="30182">MKKKLLIGFIVILIVLTCAVVLFYHKSAESYDSESEVEEEMTATEEPDPESAEQPQESTQPGETKMTTTNVKDTENFYGIEFTEDSEIFARIKGKSYKDDCTIPVSDLRYLHVLHVGFDGQTHEGEIICNKSIAEDLLEIFEALYEAEYPIEKIKLVDEYNAEDEASMADNNSSCFNFRFISHTTKVSNHGAGLAIDINPLYNPYVKTVDGALSIEPANGAPYVDRSADFPYKIDENDLAYQLFTAHGFTWGGAWTSSKDYQHFEKAD</sequence>
<feature type="domain" description="Peptidase M15C" evidence="2">
    <location>
        <begin position="183"/>
        <end position="266"/>
    </location>
</feature>
<dbReference type="InterPro" id="IPR009045">
    <property type="entry name" value="Zn_M74/Hedgehog-like"/>
</dbReference>
<gene>
    <name evidence="3" type="ORF">SAMN02910377_02139</name>
</gene>
<dbReference type="InterPro" id="IPR039561">
    <property type="entry name" value="Peptidase_M15C"/>
</dbReference>
<keyword evidence="3" id="KW-0645">Protease</keyword>
<feature type="compositionally biased region" description="Acidic residues" evidence="1">
    <location>
        <begin position="33"/>
        <end position="51"/>
    </location>
</feature>
<dbReference type="SUPFAM" id="SSF55166">
    <property type="entry name" value="Hedgehog/DD-peptidase"/>
    <property type="match status" value="1"/>
</dbReference>